<dbReference type="EMBL" id="LNQN01000002">
    <property type="protein sequence ID" value="KSU83446.1"/>
    <property type="molecule type" value="Genomic_DNA"/>
</dbReference>
<dbReference type="GO" id="GO:0051301">
    <property type="term" value="P:cell division"/>
    <property type="evidence" value="ECO:0007669"/>
    <property type="project" value="UniProtKB-KW"/>
</dbReference>
<accession>A0A0V8J8I0</accession>
<reference evidence="1 2" key="1">
    <citation type="journal article" date="2014" name="Antonie Van Leeuwenhoek">
        <title>Fictibacillus enclensis sp. nov., isolated from marine sediment.</title>
        <authorList>
            <person name="Dastager S.G."/>
            <person name="Mawlankar R."/>
            <person name="Srinivasan K."/>
            <person name="Tang S.K."/>
            <person name="Lee J.C."/>
            <person name="Ramana V.V."/>
            <person name="Shouche Y.S."/>
        </authorList>
    </citation>
    <scope>NUCLEOTIDE SEQUENCE [LARGE SCALE GENOMIC DNA]</scope>
    <source>
        <strain evidence="1 2">NIO-1003</strain>
    </source>
</reference>
<dbReference type="InterPro" id="IPR022121">
    <property type="entry name" value="Peptidase_M73_camelysin"/>
</dbReference>
<evidence type="ECO:0000313" key="2">
    <source>
        <dbReference type="Proteomes" id="UP000054099"/>
    </source>
</evidence>
<comment type="caution">
    <text evidence="1">The sequence shown here is derived from an EMBL/GenBank/DDBJ whole genome shotgun (WGS) entry which is preliminary data.</text>
</comment>
<dbReference type="NCBIfam" id="TIGR04088">
    <property type="entry name" value="cognate_SipW"/>
    <property type="match status" value="1"/>
</dbReference>
<dbReference type="OrthoDB" id="2660939at2"/>
<evidence type="ECO:0000313" key="1">
    <source>
        <dbReference type="EMBL" id="KSU83446.1"/>
    </source>
</evidence>
<sequence>MSLKKKLGLGVASAALGLSLIGGGTYAYFSDSAEASSTFAAGTLDINIDPSTIVELSNMKPGDYILRSFDLKNDGTLDVKKILLNTNYTVTDAKGDNAGEDFGRHIQVDFLYNSDKDNDVIYSTTLADLKKQKNPDAVAKGWMGEKKGLKAGDSDEMLVMFTFVDNGQDQNKFQGDSLSLKWTFNAQQGAGEAK</sequence>
<dbReference type="Proteomes" id="UP000054099">
    <property type="component" value="Unassembled WGS sequence"/>
</dbReference>
<protein>
    <submittedName>
        <fullName evidence="1">Cell division protein FtsN</fullName>
    </submittedName>
</protein>
<keyword evidence="1" id="KW-0132">Cell division</keyword>
<organism evidence="1 2">
    <name type="scientific">Fictibacillus enclensis</name>
    <dbReference type="NCBI Taxonomy" id="1017270"/>
    <lineage>
        <taxon>Bacteria</taxon>
        <taxon>Bacillati</taxon>
        <taxon>Bacillota</taxon>
        <taxon>Bacilli</taxon>
        <taxon>Bacillales</taxon>
        <taxon>Fictibacillaceae</taxon>
        <taxon>Fictibacillus</taxon>
    </lineage>
</organism>
<dbReference type="RefSeq" id="WP_061972285.1">
    <property type="nucleotide sequence ID" value="NZ_FMAV01000002.1"/>
</dbReference>
<dbReference type="AlphaFoldDB" id="A0A0V8J8I0"/>
<dbReference type="Pfam" id="PF12389">
    <property type="entry name" value="Peptidase_M73"/>
    <property type="match status" value="1"/>
</dbReference>
<proteinExistence type="predicted"/>
<keyword evidence="2" id="KW-1185">Reference proteome</keyword>
<gene>
    <name evidence="1" type="ORF">AS030_12855</name>
</gene>
<dbReference type="InterPro" id="IPR023833">
    <property type="entry name" value="Signal_pept_SipW-depend-type"/>
</dbReference>
<keyword evidence="1" id="KW-0131">Cell cycle</keyword>
<name>A0A0V8J8I0_9BACL</name>